<organism evidence="3 4">
    <name type="scientific">Methylocella tundrae</name>
    <dbReference type="NCBI Taxonomy" id="227605"/>
    <lineage>
        <taxon>Bacteria</taxon>
        <taxon>Pseudomonadati</taxon>
        <taxon>Pseudomonadota</taxon>
        <taxon>Alphaproteobacteria</taxon>
        <taxon>Hyphomicrobiales</taxon>
        <taxon>Beijerinckiaceae</taxon>
        <taxon>Methylocella</taxon>
    </lineage>
</organism>
<dbReference type="RefSeq" id="WP_134486505.1">
    <property type="nucleotide sequence ID" value="NZ_CP139089.1"/>
</dbReference>
<gene>
    <name evidence="3" type="ORF">MTUNDRAET4_0504</name>
</gene>
<dbReference type="InterPro" id="IPR009739">
    <property type="entry name" value="LprI-like_N"/>
</dbReference>
<feature type="domain" description="Lysozyme inhibitor LprI-like N-terminal" evidence="2">
    <location>
        <begin position="25"/>
        <end position="116"/>
    </location>
</feature>
<name>A0A4U8YVW8_METTU</name>
<dbReference type="KEGG" id="mtun:MTUNDRAET4_0504"/>
<evidence type="ECO:0000313" key="3">
    <source>
        <dbReference type="EMBL" id="VFU07397.1"/>
    </source>
</evidence>
<evidence type="ECO:0000256" key="1">
    <source>
        <dbReference type="SAM" id="SignalP"/>
    </source>
</evidence>
<reference evidence="3 4" key="1">
    <citation type="submission" date="2019-03" db="EMBL/GenBank/DDBJ databases">
        <authorList>
            <person name="Kox A.R. M."/>
        </authorList>
    </citation>
    <scope>NUCLEOTIDE SEQUENCE [LARGE SCALE GENOMIC DNA]</scope>
    <source>
        <strain evidence="3">MTUNDRAET4 annotated genome</strain>
    </source>
</reference>
<dbReference type="OrthoDB" id="7340239at2"/>
<feature type="chain" id="PRO_5020222406" evidence="1">
    <location>
        <begin position="22"/>
        <end position="134"/>
    </location>
</feature>
<evidence type="ECO:0000313" key="4">
    <source>
        <dbReference type="Proteomes" id="UP000294360"/>
    </source>
</evidence>
<dbReference type="AlphaFoldDB" id="A0A4U8YVW8"/>
<dbReference type="Gene3D" id="1.20.1270.180">
    <property type="match status" value="1"/>
</dbReference>
<dbReference type="EMBL" id="LR536450">
    <property type="protein sequence ID" value="VFU07397.1"/>
    <property type="molecule type" value="Genomic_DNA"/>
</dbReference>
<dbReference type="PANTHER" id="PTHR39176">
    <property type="entry name" value="PERIPLASMIC PROTEIN-RELATED"/>
    <property type="match status" value="1"/>
</dbReference>
<feature type="signal peptide" evidence="1">
    <location>
        <begin position="1"/>
        <end position="21"/>
    </location>
</feature>
<dbReference type="PANTHER" id="PTHR39176:SF1">
    <property type="entry name" value="PERIPLASMIC PROTEIN"/>
    <property type="match status" value="1"/>
</dbReference>
<keyword evidence="1" id="KW-0732">Signal</keyword>
<dbReference type="Pfam" id="PF07007">
    <property type="entry name" value="LprI"/>
    <property type="match status" value="1"/>
</dbReference>
<accession>A0A4U8YVW8</accession>
<evidence type="ECO:0000259" key="2">
    <source>
        <dbReference type="Pfam" id="PF07007"/>
    </source>
</evidence>
<dbReference type="Proteomes" id="UP000294360">
    <property type="component" value="Chromosome"/>
</dbReference>
<sequence>MRSVTILLCSAALLSAFPARAEDCAGAVTQADMNACASVALKNTDAELNAIYRDVVARLKGSEETRQLLVTAQRTWLQFRDAECAFSANAVKDGSIYPTILQNCRTALTASRVKALKAYLTCQEGDMGCPVPSQ</sequence>
<proteinExistence type="predicted"/>
<protein>
    <submittedName>
        <fullName evidence="3">Urease-associated protein</fullName>
    </submittedName>
</protein>